<feature type="region of interest" description="Disordered" evidence="6">
    <location>
        <begin position="1217"/>
        <end position="1257"/>
    </location>
</feature>
<feature type="domain" description="Protein kinase" evidence="7">
    <location>
        <begin position="866"/>
        <end position="1218"/>
    </location>
</feature>
<evidence type="ECO:0000256" key="2">
    <source>
        <dbReference type="ARBA" id="ARBA00022741"/>
    </source>
</evidence>
<dbReference type="SUPFAM" id="SSF56112">
    <property type="entry name" value="Protein kinase-like (PK-like)"/>
    <property type="match status" value="1"/>
</dbReference>
<dbReference type="GO" id="GO:0004674">
    <property type="term" value="F:protein serine/threonine kinase activity"/>
    <property type="evidence" value="ECO:0007669"/>
    <property type="project" value="TreeGrafter"/>
</dbReference>
<dbReference type="Gene3D" id="3.30.200.20">
    <property type="entry name" value="Phosphorylase Kinase, domain 1"/>
    <property type="match status" value="1"/>
</dbReference>
<dbReference type="InterPro" id="IPR011009">
    <property type="entry name" value="Kinase-like_dom_sf"/>
</dbReference>
<dbReference type="EMBL" id="BNCO01000009">
    <property type="protein sequence ID" value="GIL50589.1"/>
    <property type="molecule type" value="Genomic_DNA"/>
</dbReference>
<reference evidence="8" key="1">
    <citation type="journal article" date="2021" name="Proc. Natl. Acad. Sci. U.S.A.">
        <title>Three genomes in the algal genus Volvox reveal the fate of a haploid sex-determining region after a transition to homothallism.</title>
        <authorList>
            <person name="Yamamoto K."/>
            <person name="Hamaji T."/>
            <person name="Kawai-Toyooka H."/>
            <person name="Matsuzaki R."/>
            <person name="Takahashi F."/>
            <person name="Nishimura Y."/>
            <person name="Kawachi M."/>
            <person name="Noguchi H."/>
            <person name="Minakuchi Y."/>
            <person name="Umen J.G."/>
            <person name="Toyoda A."/>
            <person name="Nozaki H."/>
        </authorList>
    </citation>
    <scope>NUCLEOTIDE SEQUENCE</scope>
    <source>
        <strain evidence="8">NIES-3780</strain>
    </source>
</reference>
<dbReference type="InterPro" id="IPR051681">
    <property type="entry name" value="Ser/Thr_Kinases-Pseudokinases"/>
</dbReference>
<dbReference type="PANTHER" id="PTHR44329:SF214">
    <property type="entry name" value="PROTEIN KINASE DOMAIN-CONTAINING PROTEIN"/>
    <property type="match status" value="1"/>
</dbReference>
<keyword evidence="1" id="KW-0808">Transferase</keyword>
<dbReference type="InterPro" id="IPR008271">
    <property type="entry name" value="Ser/Thr_kinase_AS"/>
</dbReference>
<evidence type="ECO:0000256" key="1">
    <source>
        <dbReference type="ARBA" id="ARBA00022679"/>
    </source>
</evidence>
<dbReference type="PANTHER" id="PTHR44329">
    <property type="entry name" value="SERINE/THREONINE-PROTEIN KINASE TNNI3K-RELATED"/>
    <property type="match status" value="1"/>
</dbReference>
<dbReference type="SMART" id="SM00220">
    <property type="entry name" value="S_TKc"/>
    <property type="match status" value="1"/>
</dbReference>
<protein>
    <recommendedName>
        <fullName evidence="7">Protein kinase domain-containing protein</fullName>
    </recommendedName>
</protein>
<feature type="region of interest" description="Disordered" evidence="6">
    <location>
        <begin position="172"/>
        <end position="214"/>
    </location>
</feature>
<evidence type="ECO:0000313" key="8">
    <source>
        <dbReference type="EMBL" id="GIL50589.1"/>
    </source>
</evidence>
<dbReference type="Pfam" id="PF00069">
    <property type="entry name" value="Pkinase"/>
    <property type="match status" value="1"/>
</dbReference>
<organism evidence="8 9">
    <name type="scientific">Volvox africanus</name>
    <dbReference type="NCBI Taxonomy" id="51714"/>
    <lineage>
        <taxon>Eukaryota</taxon>
        <taxon>Viridiplantae</taxon>
        <taxon>Chlorophyta</taxon>
        <taxon>core chlorophytes</taxon>
        <taxon>Chlorophyceae</taxon>
        <taxon>CS clade</taxon>
        <taxon>Chlamydomonadales</taxon>
        <taxon>Volvocaceae</taxon>
        <taxon>Volvox</taxon>
    </lineage>
</organism>
<sequence>MPLFSCFTGKPVAREVEAPCHQIICVPQQCSTPASDCTIDKSLSKPISFEARGQASAHVLDAMTTRESHTHFQRNDGLIRLVHSLTTLDGGWWSWLSEACLATCEHLHADHACIFVLSTGDFWATTAACAGLGASAAVGRAYSSDPRFNGSAPAAILRTRKEFPSQALIYRTASGSSPSGTPPASGAAPGAGASSSQDSGDVPPSFEHRTSDDLPGDWQLLHEEYGLNQFAAVALVNADEEVMGVLSLGAKGPTRPAVWTPEALHSAVGLMGPQIRRAQTVLASSALSQLHAAATFSDLVNAVAEAAVDVAAAVAFVRGQSRVAFIGEGMVVAAIFQQQKQEGDASTAQPPLLKARRSSCEFVTLRAGCGGGGGSVVRKSVASMAVYPRLSMEMVSGTAERTLMVTTTTTNTGTDNLKRESWTPQQTATTLPSFTLHSGKATCKGHTLTLGKTLLSEALSKQVAGLCIDDCQAYTVSMKAYPRDLVLSRGALMPLSLALATTSDESRPRIALYITYGISLPRPLLQAVVQELQQLLQALLPVIKTKLTSNILCEYEYLTSQLKEAVKRKAKPSAPAPHTSTEQLSDPSEEPQSFPPNEGRMLSFILGVGMGSNVPGAKGAGGTEAGGGGGGTAAAATAAAGGEVASVQQPVFGRISLPHATLDVAAAAAVAGAPMDRPPSLVAPHTPTASITSHAQALGIAQGHSGSQVGAALPSGEISFQPHSPPTLSPTPAGTGVRGGGGPVVSAFAEVAAMAPDDGEVLEGDIDMEYAARRRAGSGSLIHNVDCQMRAKSACETSIEAEVQSRLRSRLSVRSVSFRLEAAQTPRGASKLAPIIASMHDRLKAAQAVQMTFVRSEAHKTDLKSLKLLQEIGQGGYGTVYRGTFHGTEVAVKIIKQSRLAGVHSSSNLLASSHGLGLHKQNLHDAIELVASVSMSHINIVQVPAYFMDVRLEKPEDFNPLDSVDQPTESRPFRLVHSPSLLESPAPGQEVHGVADFAMALVLEYCDCGSLCDAILNRKFIERVTPKKPPGSNVAATTPPKTYLAINMRSVYLTLLEIALALRHMHSLALVHCDLKPQNVLLKSSPRDPRGFTAKLSDFGLAKMMAHDDEGQLVIDEAVASGTITHVAPEVLLGQKALGAAVDIYAFGILMFQVLCGMKVYDKNMSASAIANSVAHRFMRPQLPSWVPSSYRALAQACWHHVPSSRPTADELVRHLERALEAKRSGSSSSARQQQPRVTPPTHAAPPSAAAADIAGP</sequence>
<dbReference type="Gene3D" id="1.10.510.10">
    <property type="entry name" value="Transferase(Phosphotransferase) domain 1"/>
    <property type="match status" value="1"/>
</dbReference>
<feature type="region of interest" description="Disordered" evidence="6">
    <location>
        <begin position="569"/>
        <end position="597"/>
    </location>
</feature>
<gene>
    <name evidence="8" type="ORF">Vafri_6721</name>
</gene>
<keyword evidence="2 5" id="KW-0547">Nucleotide-binding</keyword>
<evidence type="ECO:0000313" key="9">
    <source>
        <dbReference type="Proteomes" id="UP000747399"/>
    </source>
</evidence>
<accession>A0A8J4EZU8</accession>
<keyword evidence="4 5" id="KW-0067">ATP-binding</keyword>
<feature type="binding site" evidence="5">
    <location>
        <position position="893"/>
    </location>
    <ligand>
        <name>ATP</name>
        <dbReference type="ChEBI" id="CHEBI:30616"/>
    </ligand>
</feature>
<dbReference type="PROSITE" id="PS00108">
    <property type="entry name" value="PROTEIN_KINASE_ST"/>
    <property type="match status" value="1"/>
</dbReference>
<evidence type="ECO:0000256" key="5">
    <source>
        <dbReference type="PROSITE-ProRule" id="PRU10141"/>
    </source>
</evidence>
<dbReference type="PROSITE" id="PS00107">
    <property type="entry name" value="PROTEIN_KINASE_ATP"/>
    <property type="match status" value="1"/>
</dbReference>
<dbReference type="InterPro" id="IPR017441">
    <property type="entry name" value="Protein_kinase_ATP_BS"/>
</dbReference>
<feature type="compositionally biased region" description="Low complexity" evidence="6">
    <location>
        <begin position="172"/>
        <end position="196"/>
    </location>
</feature>
<evidence type="ECO:0000256" key="3">
    <source>
        <dbReference type="ARBA" id="ARBA00022777"/>
    </source>
</evidence>
<dbReference type="AlphaFoldDB" id="A0A8J4EZU8"/>
<comment type="caution">
    <text evidence="8">The sequence shown here is derived from an EMBL/GenBank/DDBJ whole genome shotgun (WGS) entry which is preliminary data.</text>
</comment>
<dbReference type="PROSITE" id="PS50011">
    <property type="entry name" value="PROTEIN_KINASE_DOM"/>
    <property type="match status" value="1"/>
</dbReference>
<name>A0A8J4EZU8_9CHLO</name>
<dbReference type="InterPro" id="IPR000719">
    <property type="entry name" value="Prot_kinase_dom"/>
</dbReference>
<feature type="region of interest" description="Disordered" evidence="6">
    <location>
        <begin position="701"/>
        <end position="741"/>
    </location>
</feature>
<evidence type="ECO:0000256" key="4">
    <source>
        <dbReference type="ARBA" id="ARBA00022840"/>
    </source>
</evidence>
<feature type="compositionally biased region" description="Low complexity" evidence="6">
    <location>
        <begin position="1225"/>
        <end position="1257"/>
    </location>
</feature>
<dbReference type="GO" id="GO:0005524">
    <property type="term" value="F:ATP binding"/>
    <property type="evidence" value="ECO:0007669"/>
    <property type="project" value="UniProtKB-UniRule"/>
</dbReference>
<keyword evidence="9" id="KW-1185">Reference proteome</keyword>
<dbReference type="Proteomes" id="UP000747399">
    <property type="component" value="Unassembled WGS sequence"/>
</dbReference>
<proteinExistence type="predicted"/>
<evidence type="ECO:0000256" key="6">
    <source>
        <dbReference type="SAM" id="MobiDB-lite"/>
    </source>
</evidence>
<keyword evidence="3" id="KW-0418">Kinase</keyword>
<evidence type="ECO:0000259" key="7">
    <source>
        <dbReference type="PROSITE" id="PS50011"/>
    </source>
</evidence>